<dbReference type="EMBL" id="JAGTXO010000001">
    <property type="protein sequence ID" value="KAG8470664.1"/>
    <property type="molecule type" value="Genomic_DNA"/>
</dbReference>
<dbReference type="SMART" id="SM00015">
    <property type="entry name" value="IQ"/>
    <property type="match status" value="3"/>
</dbReference>
<feature type="compositionally biased region" description="Low complexity" evidence="1">
    <location>
        <begin position="191"/>
        <end position="202"/>
    </location>
</feature>
<feature type="compositionally biased region" description="Basic and acidic residues" evidence="1">
    <location>
        <begin position="127"/>
        <end position="141"/>
    </location>
</feature>
<feature type="compositionally biased region" description="Low complexity" evidence="1">
    <location>
        <begin position="174"/>
        <end position="185"/>
    </location>
</feature>
<comment type="caution">
    <text evidence="2">The sequence shown here is derived from an EMBL/GenBank/DDBJ whole genome shotgun (WGS) entry which is preliminary data.</text>
</comment>
<sequence>MLPSPLSRPGRIRPLSTHAAARTAETVVRYIDAPPWGLDAPLAPRFIAPSPPPRSHLRSGSFTRSFVDASSGGITRFEDYSMERSILDCTKGARRVDHERRVWRRRWQSVELQNAASSPGTPPRPASAERRPHSAERRERTPQSAPARPASAGRLASDGRLAGDGRAHRPGLVAPARSAAGARRASPGRRPPGSAQAAQRRLAARSLAARVIQRRWRARARQRGAGARTSAFVATRASESFFRAAARIQSAHRAWHVRHRVAEAIEARARARARLRLRGEAHARELWRSLAAQRIQNRFRVARGEVRGEVIAVSERALLAENERFFARMREQLEDDTARTIQSYARGFIARCALGAFEREMRTRATVAIQARVRARLARAKVRTLALARAKGGGARRRSRREHERSAFPRAHAARASVDAADGVLVPQPPASRP</sequence>
<keyword evidence="3" id="KW-1185">Reference proteome</keyword>
<dbReference type="AlphaFoldDB" id="A0A8J6CFF9"/>
<feature type="region of interest" description="Disordered" evidence="1">
    <location>
        <begin position="389"/>
        <end position="434"/>
    </location>
</feature>
<reference evidence="2" key="1">
    <citation type="submission" date="2021-05" db="EMBL/GenBank/DDBJ databases">
        <title>The genome of the haptophyte Pavlova lutheri (Diacronema luteri, Pavlovales) - a model for lipid biosynthesis in eukaryotic algae.</title>
        <authorList>
            <person name="Hulatt C.J."/>
            <person name="Posewitz M.C."/>
        </authorList>
    </citation>
    <scope>NUCLEOTIDE SEQUENCE</scope>
    <source>
        <strain evidence="2">NIVA-4/92</strain>
    </source>
</reference>
<gene>
    <name evidence="2" type="ORF">KFE25_009085</name>
</gene>
<accession>A0A8J6CFF9</accession>
<organism evidence="2 3">
    <name type="scientific">Diacronema lutheri</name>
    <name type="common">Unicellular marine alga</name>
    <name type="synonym">Monochrysis lutheri</name>
    <dbReference type="NCBI Taxonomy" id="2081491"/>
    <lineage>
        <taxon>Eukaryota</taxon>
        <taxon>Haptista</taxon>
        <taxon>Haptophyta</taxon>
        <taxon>Pavlovophyceae</taxon>
        <taxon>Pavlovales</taxon>
        <taxon>Pavlovaceae</taxon>
        <taxon>Diacronema</taxon>
    </lineage>
</organism>
<protein>
    <submittedName>
        <fullName evidence="2">Uncharacterized protein</fullName>
    </submittedName>
</protein>
<dbReference type="PROSITE" id="PS50096">
    <property type="entry name" value="IQ"/>
    <property type="match status" value="2"/>
</dbReference>
<evidence type="ECO:0000313" key="3">
    <source>
        <dbReference type="Proteomes" id="UP000751190"/>
    </source>
</evidence>
<proteinExistence type="predicted"/>
<dbReference type="InterPro" id="IPR000048">
    <property type="entry name" value="IQ_motif_EF-hand-BS"/>
</dbReference>
<evidence type="ECO:0000313" key="2">
    <source>
        <dbReference type="EMBL" id="KAG8470664.1"/>
    </source>
</evidence>
<evidence type="ECO:0000256" key="1">
    <source>
        <dbReference type="SAM" id="MobiDB-lite"/>
    </source>
</evidence>
<feature type="compositionally biased region" description="Low complexity" evidence="1">
    <location>
        <begin position="410"/>
        <end position="422"/>
    </location>
</feature>
<feature type="region of interest" description="Disordered" evidence="1">
    <location>
        <begin position="112"/>
        <end position="202"/>
    </location>
</feature>
<dbReference type="Proteomes" id="UP000751190">
    <property type="component" value="Unassembled WGS sequence"/>
</dbReference>
<name>A0A8J6CFF9_DIALT</name>